<protein>
    <submittedName>
        <fullName evidence="1">Uncharacterized protein</fullName>
    </submittedName>
</protein>
<evidence type="ECO:0000313" key="2">
    <source>
        <dbReference type="Proteomes" id="UP001527882"/>
    </source>
</evidence>
<reference evidence="1 2" key="1">
    <citation type="submission" date="2022-12" db="EMBL/GenBank/DDBJ databases">
        <title>Draft genome sequence of Paenibacillus sp. dW9.</title>
        <authorList>
            <person name="Choi E.-W."/>
            <person name="Kim D.-U."/>
        </authorList>
    </citation>
    <scope>NUCLEOTIDE SEQUENCE [LARGE SCALE GENOMIC DNA]</scope>
    <source>
        <strain evidence="2">dW9</strain>
    </source>
</reference>
<name>A0ABT4QBQ5_9BACL</name>
<gene>
    <name evidence="1" type="ORF">O9H85_18015</name>
</gene>
<dbReference type="RefSeq" id="WP_269882812.1">
    <property type="nucleotide sequence ID" value="NZ_JAQAGZ010000011.1"/>
</dbReference>
<sequence length="112" mass="13115">MSITLAILKEKENSELLVGIKELLKESYHISEDEAILIIKKGIEKAEGLLFDYFSYVDSIQEISSRIRDTLNEHLKQVDQEEEMVLKMISEAAVWHAFERIRCYYKNMANVF</sequence>
<keyword evidence="2" id="KW-1185">Reference proteome</keyword>
<dbReference type="EMBL" id="JAQAGZ010000011">
    <property type="protein sequence ID" value="MCZ8514291.1"/>
    <property type="molecule type" value="Genomic_DNA"/>
</dbReference>
<organism evidence="1 2">
    <name type="scientific">Paenibacillus gyeongsangnamensis</name>
    <dbReference type="NCBI Taxonomy" id="3388067"/>
    <lineage>
        <taxon>Bacteria</taxon>
        <taxon>Bacillati</taxon>
        <taxon>Bacillota</taxon>
        <taxon>Bacilli</taxon>
        <taxon>Bacillales</taxon>
        <taxon>Paenibacillaceae</taxon>
        <taxon>Paenibacillus</taxon>
    </lineage>
</organism>
<dbReference type="Proteomes" id="UP001527882">
    <property type="component" value="Unassembled WGS sequence"/>
</dbReference>
<accession>A0ABT4QBQ5</accession>
<evidence type="ECO:0000313" key="1">
    <source>
        <dbReference type="EMBL" id="MCZ8514291.1"/>
    </source>
</evidence>
<comment type="caution">
    <text evidence="1">The sequence shown here is derived from an EMBL/GenBank/DDBJ whole genome shotgun (WGS) entry which is preliminary data.</text>
</comment>
<proteinExistence type="predicted"/>